<dbReference type="EMBL" id="JAGGJZ010000003">
    <property type="protein sequence ID" value="MBP1889831.1"/>
    <property type="molecule type" value="Genomic_DNA"/>
</dbReference>
<protein>
    <submittedName>
        <fullName evidence="1">Uncharacterized protein</fullName>
    </submittedName>
</protein>
<comment type="caution">
    <text evidence="1">The sequence shown here is derived from an EMBL/GenBank/DDBJ whole genome shotgun (WGS) entry which is preliminary data.</text>
</comment>
<organism evidence="1 2">
    <name type="scientific">Clostridium moniliforme</name>
    <dbReference type="NCBI Taxonomy" id="39489"/>
    <lineage>
        <taxon>Bacteria</taxon>
        <taxon>Bacillati</taxon>
        <taxon>Bacillota</taxon>
        <taxon>Clostridia</taxon>
        <taxon>Eubacteriales</taxon>
        <taxon>Clostridiaceae</taxon>
        <taxon>Clostridium</taxon>
    </lineage>
</organism>
<dbReference type="Proteomes" id="UP000783390">
    <property type="component" value="Unassembled WGS sequence"/>
</dbReference>
<reference evidence="1 2" key="1">
    <citation type="submission" date="2021-03" db="EMBL/GenBank/DDBJ databases">
        <title>Genomic Encyclopedia of Type Strains, Phase IV (KMG-IV): sequencing the most valuable type-strain genomes for metagenomic binning, comparative biology and taxonomic classification.</title>
        <authorList>
            <person name="Goeker M."/>
        </authorList>
    </citation>
    <scope>NUCLEOTIDE SEQUENCE [LARGE SCALE GENOMIC DNA]</scope>
    <source>
        <strain evidence="1 2">DSM 3984</strain>
    </source>
</reference>
<name>A0ABS4F0S9_9CLOT</name>
<keyword evidence="2" id="KW-1185">Reference proteome</keyword>
<sequence length="43" mass="4658">MFLIIPPTFPSPRSKSVFSNNNTSAPAFFAVMAAATATYLKLH</sequence>
<accession>A0ABS4F0S9</accession>
<proteinExistence type="predicted"/>
<gene>
    <name evidence="1" type="ORF">J2Z53_001414</name>
</gene>
<evidence type="ECO:0000313" key="1">
    <source>
        <dbReference type="EMBL" id="MBP1889831.1"/>
    </source>
</evidence>
<evidence type="ECO:0000313" key="2">
    <source>
        <dbReference type="Proteomes" id="UP000783390"/>
    </source>
</evidence>